<sequence length="77" mass="8845">MINKKREQKVLGMAMWYASLALSYQTHHARFIAAGRPQDAATAERLKVHFGLRAMRAMKLLPPTNVRQDRKLDRIGL</sequence>
<dbReference type="AlphaFoldDB" id="A0A1F4XYK1"/>
<protein>
    <submittedName>
        <fullName evidence="1">Uncharacterized protein</fullName>
    </submittedName>
</protein>
<evidence type="ECO:0000313" key="1">
    <source>
        <dbReference type="EMBL" id="OGC86769.1"/>
    </source>
</evidence>
<dbReference type="Proteomes" id="UP000178585">
    <property type="component" value="Unassembled WGS sequence"/>
</dbReference>
<evidence type="ECO:0000313" key="2">
    <source>
        <dbReference type="Proteomes" id="UP000178585"/>
    </source>
</evidence>
<dbReference type="EMBL" id="MEWZ01000014">
    <property type="protein sequence ID" value="OGC86769.1"/>
    <property type="molecule type" value="Genomic_DNA"/>
</dbReference>
<comment type="caution">
    <text evidence="1">The sequence shown here is derived from an EMBL/GenBank/DDBJ whole genome shotgun (WGS) entry which is preliminary data.</text>
</comment>
<accession>A0A1F4XYK1</accession>
<gene>
    <name evidence="1" type="ORF">A2949_00860</name>
</gene>
<name>A0A1F4XYK1_9BACT</name>
<reference evidence="1 2" key="1">
    <citation type="journal article" date="2016" name="Nat. Commun.">
        <title>Thousands of microbial genomes shed light on interconnected biogeochemical processes in an aquifer system.</title>
        <authorList>
            <person name="Anantharaman K."/>
            <person name="Brown C.T."/>
            <person name="Hug L.A."/>
            <person name="Sharon I."/>
            <person name="Castelle C.J."/>
            <person name="Probst A.J."/>
            <person name="Thomas B.C."/>
            <person name="Singh A."/>
            <person name="Wilkins M.J."/>
            <person name="Karaoz U."/>
            <person name="Brodie E.L."/>
            <person name="Williams K.H."/>
            <person name="Hubbard S.S."/>
            <person name="Banfield J.F."/>
        </authorList>
    </citation>
    <scope>NUCLEOTIDE SEQUENCE [LARGE SCALE GENOMIC DNA]</scope>
</reference>
<dbReference type="STRING" id="1797245.A2949_00860"/>
<organism evidence="1 2">
    <name type="scientific">Candidatus Adlerbacteria bacterium RIFCSPLOWO2_01_FULL_54_21b</name>
    <dbReference type="NCBI Taxonomy" id="1797245"/>
    <lineage>
        <taxon>Bacteria</taxon>
        <taxon>Candidatus Adleribacteriota</taxon>
    </lineage>
</organism>
<proteinExistence type="predicted"/>